<dbReference type="Pfam" id="PF00022">
    <property type="entry name" value="Actin"/>
    <property type="match status" value="1"/>
</dbReference>
<name>A0AA35KGZ9_9SAUR</name>
<dbReference type="Proteomes" id="UP001178461">
    <property type="component" value="Chromosome 6"/>
</dbReference>
<dbReference type="SMART" id="SM00268">
    <property type="entry name" value="ACTIN"/>
    <property type="match status" value="1"/>
</dbReference>
<dbReference type="Gene3D" id="3.30.420.40">
    <property type="match status" value="2"/>
</dbReference>
<sequence>MGEVAIVVDNGSAFSRSGFAGEERPRISMKTTYLPPTDPGMTQDKHLSISCSVHAKGSSRRSSDHPVRHGIIVDWEAMENLWSHLFYCGLRVPVEDHPTLMTDSPSCPTTNREKMAEVFFESFGVPALHVANTGFLSLCACGRVTGLAVEAGAGVSHVTPIYSGQTWMEGTYRLDVAGRALCKHMHALLLESSNDPQLLGSLDKKMVARLTKQYCYVSMDYERDLQGKACQDPVSVQIPDGHLLMLDKERICCPEPLFRPHLLSQNSPGLHILAFQSLQKFPAEFQGELMHNVVLSGGSSLFPGFPERMCKELHALLHGRGHPIKILASPARGKAAWLGGSLVASLSSFNGFWMNKEDYQEHGAAYVHEKFK</sequence>
<dbReference type="Gene3D" id="3.90.640.10">
    <property type="entry name" value="Actin, Chain A, domain 4"/>
    <property type="match status" value="1"/>
</dbReference>
<evidence type="ECO:0000256" key="2">
    <source>
        <dbReference type="RuleBase" id="RU000487"/>
    </source>
</evidence>
<accession>A0AA35KGZ9</accession>
<evidence type="ECO:0000256" key="1">
    <source>
        <dbReference type="ARBA" id="ARBA00006752"/>
    </source>
</evidence>
<dbReference type="InterPro" id="IPR004000">
    <property type="entry name" value="Actin"/>
</dbReference>
<evidence type="ECO:0000313" key="4">
    <source>
        <dbReference type="Proteomes" id="UP001178461"/>
    </source>
</evidence>
<evidence type="ECO:0000313" key="3">
    <source>
        <dbReference type="EMBL" id="CAI5778055.1"/>
    </source>
</evidence>
<organism evidence="3 4">
    <name type="scientific">Podarcis lilfordi</name>
    <name type="common">Lilford's wall lizard</name>
    <dbReference type="NCBI Taxonomy" id="74358"/>
    <lineage>
        <taxon>Eukaryota</taxon>
        <taxon>Metazoa</taxon>
        <taxon>Chordata</taxon>
        <taxon>Craniata</taxon>
        <taxon>Vertebrata</taxon>
        <taxon>Euteleostomi</taxon>
        <taxon>Lepidosauria</taxon>
        <taxon>Squamata</taxon>
        <taxon>Bifurcata</taxon>
        <taxon>Unidentata</taxon>
        <taxon>Episquamata</taxon>
        <taxon>Laterata</taxon>
        <taxon>Lacertibaenia</taxon>
        <taxon>Lacertidae</taxon>
        <taxon>Podarcis</taxon>
    </lineage>
</organism>
<keyword evidence="4" id="KW-1185">Reference proteome</keyword>
<reference evidence="3" key="1">
    <citation type="submission" date="2022-12" db="EMBL/GenBank/DDBJ databases">
        <authorList>
            <person name="Alioto T."/>
            <person name="Alioto T."/>
            <person name="Gomez Garrido J."/>
        </authorList>
    </citation>
    <scope>NUCLEOTIDE SEQUENCE</scope>
</reference>
<evidence type="ECO:0008006" key="5">
    <source>
        <dbReference type="Google" id="ProtNLM"/>
    </source>
</evidence>
<dbReference type="AlphaFoldDB" id="A0AA35KGZ9"/>
<proteinExistence type="inferred from homology"/>
<dbReference type="EMBL" id="OX395131">
    <property type="protein sequence ID" value="CAI5778055.1"/>
    <property type="molecule type" value="Genomic_DNA"/>
</dbReference>
<dbReference type="SUPFAM" id="SSF53067">
    <property type="entry name" value="Actin-like ATPase domain"/>
    <property type="match status" value="2"/>
</dbReference>
<dbReference type="FunFam" id="3.30.420.40:FF:000050">
    <property type="entry name" value="Actin, alpha skeletal muscle"/>
    <property type="match status" value="1"/>
</dbReference>
<gene>
    <name evidence="3" type="ORF">PODLI_1B019773</name>
</gene>
<dbReference type="PANTHER" id="PTHR11937">
    <property type="entry name" value="ACTIN"/>
    <property type="match status" value="1"/>
</dbReference>
<comment type="similarity">
    <text evidence="1 2">Belongs to the actin family.</text>
</comment>
<dbReference type="PRINTS" id="PR00190">
    <property type="entry name" value="ACTIN"/>
</dbReference>
<dbReference type="InterPro" id="IPR043129">
    <property type="entry name" value="ATPase_NBD"/>
</dbReference>
<protein>
    <recommendedName>
        <fullName evidence="5">Actin like 10</fullName>
    </recommendedName>
</protein>